<gene>
    <name evidence="10" type="ORF">HII30_05175</name>
</gene>
<dbReference type="GO" id="GO:0006935">
    <property type="term" value="P:chemotaxis"/>
    <property type="evidence" value="ECO:0007669"/>
    <property type="project" value="UniProtKB-ARBA"/>
</dbReference>
<dbReference type="CDD" id="cd11386">
    <property type="entry name" value="MCP_signal"/>
    <property type="match status" value="1"/>
</dbReference>
<evidence type="ECO:0000256" key="3">
    <source>
        <dbReference type="ARBA" id="ARBA00023136"/>
    </source>
</evidence>
<keyword evidence="7" id="KW-0812">Transmembrane</keyword>
<evidence type="ECO:0000259" key="9">
    <source>
        <dbReference type="PROSITE" id="PS50885"/>
    </source>
</evidence>
<evidence type="ECO:0000256" key="2">
    <source>
        <dbReference type="ARBA" id="ARBA00022475"/>
    </source>
</evidence>
<dbReference type="GO" id="GO:0007165">
    <property type="term" value="P:signal transduction"/>
    <property type="evidence" value="ECO:0007669"/>
    <property type="project" value="UniProtKB-KW"/>
</dbReference>
<keyword evidence="3 7" id="KW-0472">Membrane</keyword>
<feature type="transmembrane region" description="Helical" evidence="7">
    <location>
        <begin position="13"/>
        <end position="32"/>
    </location>
</feature>
<organism evidence="10 11">
    <name type="scientific">Paenibacillus lemnae</name>
    <dbReference type="NCBI Taxonomy" id="1330551"/>
    <lineage>
        <taxon>Bacteria</taxon>
        <taxon>Bacillati</taxon>
        <taxon>Bacillota</taxon>
        <taxon>Bacilli</taxon>
        <taxon>Bacillales</taxon>
        <taxon>Paenibacillaceae</taxon>
        <taxon>Paenibacillus</taxon>
    </lineage>
</organism>
<protein>
    <submittedName>
        <fullName evidence="10">Methyl-accepting chemotaxis protein</fullName>
    </submittedName>
</protein>
<evidence type="ECO:0000256" key="7">
    <source>
        <dbReference type="SAM" id="Phobius"/>
    </source>
</evidence>
<feature type="transmembrane region" description="Helical" evidence="7">
    <location>
        <begin position="191"/>
        <end position="211"/>
    </location>
</feature>
<dbReference type="PANTHER" id="PTHR32089">
    <property type="entry name" value="METHYL-ACCEPTING CHEMOTAXIS PROTEIN MCPB"/>
    <property type="match status" value="1"/>
</dbReference>
<comment type="subcellular location">
    <subcellularLocation>
        <location evidence="1">Cell membrane</location>
    </subcellularLocation>
</comment>
<evidence type="ECO:0000259" key="8">
    <source>
        <dbReference type="PROSITE" id="PS50111"/>
    </source>
</evidence>
<dbReference type="InterPro" id="IPR004089">
    <property type="entry name" value="MCPsignal_dom"/>
</dbReference>
<evidence type="ECO:0000313" key="11">
    <source>
        <dbReference type="Proteomes" id="UP000565468"/>
    </source>
</evidence>
<evidence type="ECO:0000256" key="5">
    <source>
        <dbReference type="ARBA" id="ARBA00029447"/>
    </source>
</evidence>
<name>A0A848M4M7_PAELE</name>
<dbReference type="GO" id="GO:0005886">
    <property type="term" value="C:plasma membrane"/>
    <property type="evidence" value="ECO:0007669"/>
    <property type="project" value="UniProtKB-SubCell"/>
</dbReference>
<dbReference type="InterPro" id="IPR003660">
    <property type="entry name" value="HAMP_dom"/>
</dbReference>
<feature type="domain" description="HAMP" evidence="9">
    <location>
        <begin position="213"/>
        <end position="265"/>
    </location>
</feature>
<dbReference type="PROSITE" id="PS50111">
    <property type="entry name" value="CHEMOTAXIS_TRANSDUC_2"/>
    <property type="match status" value="1"/>
</dbReference>
<dbReference type="InterPro" id="IPR024478">
    <property type="entry name" value="HlyB_4HB_MCP"/>
</dbReference>
<evidence type="ECO:0000256" key="6">
    <source>
        <dbReference type="PROSITE-ProRule" id="PRU00284"/>
    </source>
</evidence>
<evidence type="ECO:0000256" key="1">
    <source>
        <dbReference type="ARBA" id="ARBA00004236"/>
    </source>
</evidence>
<keyword evidence="2" id="KW-1003">Cell membrane</keyword>
<proteinExistence type="inferred from homology"/>
<keyword evidence="7" id="KW-1133">Transmembrane helix</keyword>
<evidence type="ECO:0000256" key="4">
    <source>
        <dbReference type="ARBA" id="ARBA00023224"/>
    </source>
</evidence>
<dbReference type="Pfam" id="PF12729">
    <property type="entry name" value="4HB_MCP_1"/>
    <property type="match status" value="1"/>
</dbReference>
<dbReference type="RefSeq" id="WP_169503932.1">
    <property type="nucleotide sequence ID" value="NZ_JABBPN010000003.1"/>
</dbReference>
<dbReference type="PROSITE" id="PS50885">
    <property type="entry name" value="HAMP"/>
    <property type="match status" value="1"/>
</dbReference>
<dbReference type="Gene3D" id="1.10.287.950">
    <property type="entry name" value="Methyl-accepting chemotaxis protein"/>
    <property type="match status" value="1"/>
</dbReference>
<dbReference type="SMART" id="SM00304">
    <property type="entry name" value="HAMP"/>
    <property type="match status" value="1"/>
</dbReference>
<sequence length="529" mass="57273">MQWFRNLRTSVKLISAFLLVSVLTVTVGYFGLNGLKKTNGLLDGMYSNNLKPVTYVSDALSTYQRIRINIRDMNTTDVRAEKDEKAEKINGFMSRIEEGIQKYKDTELTEQEEQLLGQFPVVWQEYLAVLEEAKELAYAEEAGPFNVLLMGDLTVSGNKVSGLFDELMQVNTTLANQRFQEGIEQYDKTRWVLIICTLVAVVFSIALGIIISRMISVPLGRVVKLVGKVESGDLTETTKVTSKDEIGQLTGSVNSMVLSLRSTVEGVMLSAENVASASQQISASTEEVAAGSEEQANATQSIHELFGELTSAMYSVAKTAEQASELAGETMSIARQGGDVIKASVDGMNVINEQVVKLEQDSNQIGEIIDVIDDIAEQTNLLALNAAIEAARAGDQGRGFAVVADEVRKLAERSGEATKQITLIIKGMQENTRNSVKAAHEGAALSGQTGEAFDRIISKVNESVDRVNEIAAASEQQAAQSTEVLTAVQSISAVTEEAASSSEETAATARSLADLAEELNQVIFKFKVK</sequence>
<dbReference type="EMBL" id="JABBPN010000003">
    <property type="protein sequence ID" value="NMO95180.1"/>
    <property type="molecule type" value="Genomic_DNA"/>
</dbReference>
<keyword evidence="11" id="KW-1185">Reference proteome</keyword>
<dbReference type="CDD" id="cd06225">
    <property type="entry name" value="HAMP"/>
    <property type="match status" value="1"/>
</dbReference>
<evidence type="ECO:0000313" key="10">
    <source>
        <dbReference type="EMBL" id="NMO95180.1"/>
    </source>
</evidence>
<dbReference type="Pfam" id="PF00015">
    <property type="entry name" value="MCPsignal"/>
    <property type="match status" value="1"/>
</dbReference>
<comment type="caution">
    <text evidence="10">The sequence shown here is derived from an EMBL/GenBank/DDBJ whole genome shotgun (WGS) entry which is preliminary data.</text>
</comment>
<comment type="similarity">
    <text evidence="5">Belongs to the methyl-accepting chemotaxis (MCP) protein family.</text>
</comment>
<dbReference type="PANTHER" id="PTHR32089:SF112">
    <property type="entry name" value="LYSOZYME-LIKE PROTEIN-RELATED"/>
    <property type="match status" value="1"/>
</dbReference>
<dbReference type="Pfam" id="PF00672">
    <property type="entry name" value="HAMP"/>
    <property type="match status" value="1"/>
</dbReference>
<dbReference type="SMART" id="SM00283">
    <property type="entry name" value="MA"/>
    <property type="match status" value="1"/>
</dbReference>
<dbReference type="Proteomes" id="UP000565468">
    <property type="component" value="Unassembled WGS sequence"/>
</dbReference>
<feature type="domain" description="Methyl-accepting transducer" evidence="8">
    <location>
        <begin position="270"/>
        <end position="513"/>
    </location>
</feature>
<keyword evidence="4 6" id="KW-0807">Transducer</keyword>
<dbReference type="FunFam" id="1.10.287.950:FF:000001">
    <property type="entry name" value="Methyl-accepting chemotaxis sensory transducer"/>
    <property type="match status" value="1"/>
</dbReference>
<reference evidence="10 11" key="1">
    <citation type="submission" date="2020-04" db="EMBL/GenBank/DDBJ databases">
        <title>Paenibacillus algicola sp. nov., a novel marine bacterium producing alginate lyase.</title>
        <authorList>
            <person name="Huang H."/>
        </authorList>
    </citation>
    <scope>NUCLEOTIDE SEQUENCE [LARGE SCALE GENOMIC DNA]</scope>
    <source>
        <strain evidence="10 11">L7-75</strain>
    </source>
</reference>
<accession>A0A848M4M7</accession>
<dbReference type="SUPFAM" id="SSF58104">
    <property type="entry name" value="Methyl-accepting chemotaxis protein (MCP) signaling domain"/>
    <property type="match status" value="1"/>
</dbReference>
<dbReference type="AlphaFoldDB" id="A0A848M4M7"/>